<dbReference type="AlphaFoldDB" id="A0A5D3AHM1"/>
<protein>
    <submittedName>
        <fullName evidence="1">Uncharacterized protein</fullName>
    </submittedName>
</protein>
<proteinExistence type="predicted"/>
<keyword evidence="2" id="KW-1185">Reference proteome</keyword>
<sequence length="66" mass="7311">MQEINDAELSGESCNAMYKPFNLDREQLEGSKRSMATGSLQCMVQIPDYVTQSNGQVPPWPFVADG</sequence>
<reference evidence="1 2" key="1">
    <citation type="submission" date="2017-05" db="EMBL/GenBank/DDBJ databases">
        <title>The Genome Sequence of Tsuchiyaea wingfieldii DSM 27421.</title>
        <authorList>
            <person name="Cuomo C."/>
            <person name="Passer A."/>
            <person name="Billmyre B."/>
            <person name="Heitman J."/>
        </authorList>
    </citation>
    <scope>NUCLEOTIDE SEQUENCE [LARGE SCALE GENOMIC DNA]</scope>
    <source>
        <strain evidence="1 2">DSM 27421</strain>
    </source>
</reference>
<evidence type="ECO:0000313" key="2">
    <source>
        <dbReference type="Proteomes" id="UP000322245"/>
    </source>
</evidence>
<name>A0A5D3AHM1_9TREE</name>
<dbReference type="EMBL" id="NIDF01000520">
    <property type="protein sequence ID" value="TYJ51087.1"/>
    <property type="molecule type" value="Genomic_DNA"/>
</dbReference>
<gene>
    <name evidence="1" type="ORF">B9479_008362</name>
</gene>
<comment type="caution">
    <text evidence="1">The sequence shown here is derived from an EMBL/GenBank/DDBJ whole genome shotgun (WGS) entry which is preliminary data.</text>
</comment>
<dbReference type="Proteomes" id="UP000322245">
    <property type="component" value="Unassembled WGS sequence"/>
</dbReference>
<accession>A0A5D3AHM1</accession>
<feature type="non-terminal residue" evidence="1">
    <location>
        <position position="66"/>
    </location>
</feature>
<organism evidence="1 2">
    <name type="scientific">Cryptococcus floricola</name>
    <dbReference type="NCBI Taxonomy" id="2591691"/>
    <lineage>
        <taxon>Eukaryota</taxon>
        <taxon>Fungi</taxon>
        <taxon>Dikarya</taxon>
        <taxon>Basidiomycota</taxon>
        <taxon>Agaricomycotina</taxon>
        <taxon>Tremellomycetes</taxon>
        <taxon>Tremellales</taxon>
        <taxon>Cryptococcaceae</taxon>
        <taxon>Cryptococcus</taxon>
    </lineage>
</organism>
<evidence type="ECO:0000313" key="1">
    <source>
        <dbReference type="EMBL" id="TYJ51087.1"/>
    </source>
</evidence>